<evidence type="ECO:0000313" key="6">
    <source>
        <dbReference type="Proteomes" id="UP001501666"/>
    </source>
</evidence>
<dbReference type="SMART" id="SM01012">
    <property type="entry name" value="ANTAR"/>
    <property type="match status" value="1"/>
</dbReference>
<dbReference type="EMBL" id="BAAATE010000028">
    <property type="protein sequence ID" value="GAA2687297.1"/>
    <property type="molecule type" value="Genomic_DNA"/>
</dbReference>
<dbReference type="InterPro" id="IPR052016">
    <property type="entry name" value="Bact_Sigma-Reg"/>
</dbReference>
<dbReference type="PROSITE" id="PS51746">
    <property type="entry name" value="PPM_2"/>
    <property type="match status" value="1"/>
</dbReference>
<dbReference type="SUPFAM" id="SSF81606">
    <property type="entry name" value="PP2C-like"/>
    <property type="match status" value="1"/>
</dbReference>
<evidence type="ECO:0000256" key="1">
    <source>
        <dbReference type="ARBA" id="ARBA00022801"/>
    </source>
</evidence>
<proteinExistence type="predicted"/>
<dbReference type="InterPro" id="IPR005561">
    <property type="entry name" value="ANTAR"/>
</dbReference>
<dbReference type="Gene3D" id="1.10.10.10">
    <property type="entry name" value="Winged helix-like DNA-binding domain superfamily/Winged helix DNA-binding domain"/>
    <property type="match status" value="1"/>
</dbReference>
<keyword evidence="1" id="KW-0378">Hydrolase</keyword>
<reference evidence="5 6" key="1">
    <citation type="journal article" date="2019" name="Int. J. Syst. Evol. Microbiol.">
        <title>The Global Catalogue of Microorganisms (GCM) 10K type strain sequencing project: providing services to taxonomists for standard genome sequencing and annotation.</title>
        <authorList>
            <consortium name="The Broad Institute Genomics Platform"/>
            <consortium name="The Broad Institute Genome Sequencing Center for Infectious Disease"/>
            <person name="Wu L."/>
            <person name="Ma J."/>
        </authorList>
    </citation>
    <scope>NUCLEOTIDE SEQUENCE [LARGE SCALE GENOMIC DNA]</scope>
    <source>
        <strain evidence="5 6">JCM 6835</strain>
    </source>
</reference>
<comment type="caution">
    <text evidence="5">The sequence shown here is derived from an EMBL/GenBank/DDBJ whole genome shotgun (WGS) entry which is preliminary data.</text>
</comment>
<dbReference type="PANTHER" id="PTHR43156">
    <property type="entry name" value="STAGE II SPORULATION PROTEIN E-RELATED"/>
    <property type="match status" value="1"/>
</dbReference>
<feature type="region of interest" description="Disordered" evidence="2">
    <location>
        <begin position="1"/>
        <end position="20"/>
    </location>
</feature>
<dbReference type="Pfam" id="PF03861">
    <property type="entry name" value="ANTAR"/>
    <property type="match status" value="1"/>
</dbReference>
<dbReference type="Pfam" id="PF08447">
    <property type="entry name" value="PAS_3"/>
    <property type="match status" value="1"/>
</dbReference>
<dbReference type="SMART" id="SM00331">
    <property type="entry name" value="PP2C_SIG"/>
    <property type="match status" value="1"/>
</dbReference>
<dbReference type="InterPro" id="IPR035965">
    <property type="entry name" value="PAS-like_dom_sf"/>
</dbReference>
<evidence type="ECO:0000259" key="3">
    <source>
        <dbReference type="PROSITE" id="PS50921"/>
    </source>
</evidence>
<dbReference type="Pfam" id="PF07228">
    <property type="entry name" value="SpoIIE"/>
    <property type="match status" value="1"/>
</dbReference>
<dbReference type="PANTHER" id="PTHR43156:SF2">
    <property type="entry name" value="STAGE II SPORULATION PROTEIN E"/>
    <property type="match status" value="1"/>
</dbReference>
<keyword evidence="6" id="KW-1185">Reference proteome</keyword>
<gene>
    <name evidence="5" type="ORF">GCM10010412_075290</name>
</gene>
<feature type="domain" description="ANTAR" evidence="3">
    <location>
        <begin position="23"/>
        <end position="84"/>
    </location>
</feature>
<dbReference type="Gene3D" id="3.60.40.10">
    <property type="entry name" value="PPM-type phosphatase domain"/>
    <property type="match status" value="1"/>
</dbReference>
<organism evidence="5 6">
    <name type="scientific">Nonomuraea recticatena</name>
    <dbReference type="NCBI Taxonomy" id="46178"/>
    <lineage>
        <taxon>Bacteria</taxon>
        <taxon>Bacillati</taxon>
        <taxon>Actinomycetota</taxon>
        <taxon>Actinomycetes</taxon>
        <taxon>Streptosporangiales</taxon>
        <taxon>Streptosporangiaceae</taxon>
        <taxon>Nonomuraea</taxon>
    </lineage>
</organism>
<dbReference type="InterPro" id="IPR036388">
    <property type="entry name" value="WH-like_DNA-bd_sf"/>
</dbReference>
<evidence type="ECO:0000256" key="2">
    <source>
        <dbReference type="SAM" id="MobiDB-lite"/>
    </source>
</evidence>
<dbReference type="Proteomes" id="UP001501666">
    <property type="component" value="Unassembled WGS sequence"/>
</dbReference>
<evidence type="ECO:0000313" key="5">
    <source>
        <dbReference type="EMBL" id="GAA2687297.1"/>
    </source>
</evidence>
<dbReference type="InterPro" id="IPR001932">
    <property type="entry name" value="PPM-type_phosphatase-like_dom"/>
</dbReference>
<dbReference type="Gene3D" id="3.30.450.20">
    <property type="entry name" value="PAS domain"/>
    <property type="match status" value="1"/>
</dbReference>
<protein>
    <recommendedName>
        <fullName evidence="7">ANTAR domain-containing protein</fullName>
    </recommendedName>
</protein>
<feature type="domain" description="PPM-type phosphatase" evidence="4">
    <location>
        <begin position="390"/>
        <end position="600"/>
    </location>
</feature>
<dbReference type="PROSITE" id="PS50921">
    <property type="entry name" value="ANTAR"/>
    <property type="match status" value="1"/>
</dbReference>
<dbReference type="SUPFAM" id="SSF55785">
    <property type="entry name" value="PYP-like sensor domain (PAS domain)"/>
    <property type="match status" value="1"/>
</dbReference>
<evidence type="ECO:0008006" key="7">
    <source>
        <dbReference type="Google" id="ProtNLM"/>
    </source>
</evidence>
<accession>A0ABN3SZH6</accession>
<dbReference type="InterPro" id="IPR013655">
    <property type="entry name" value="PAS_fold_3"/>
</dbReference>
<name>A0ABN3SZH6_9ACTN</name>
<dbReference type="SUPFAM" id="SSF52172">
    <property type="entry name" value="CheY-like"/>
    <property type="match status" value="1"/>
</dbReference>
<dbReference type="InterPro" id="IPR011006">
    <property type="entry name" value="CheY-like_superfamily"/>
</dbReference>
<dbReference type="InterPro" id="IPR036457">
    <property type="entry name" value="PPM-type-like_dom_sf"/>
</dbReference>
<sequence>MALPFRPPAGHKAHVSQDSTATKAMIRDQLAVLRRRMRREAAIDEAVCRLAARMNLRPDEAADHLRRLSRDSGIDLLEVARDVTPPPLAQAETREPVVPAWMTGVLEALHASAAYLVPVKDAGGRVVDFLIAATNRHTKDVTGRGADQLRGRRLVETSPGVVKSGVLDDYLSVYESGAPLTRGPLEYVEARDGLLWPASIMVRAVRAGDGVLASWRTLDDEERLVAGWERAQRIAELGWGEWNLATGTAVWTQQMYEMFGRRPAEGPIRLEDLPAAVVAEDVPLVDEQMRTLLRYREATENEYRVQNRYGLRHLRTVSEPILDEDGLPVKIRMLVQDTTAGRRRERALAVAHEQAVTQRQRAEEEHQVAVRLQDSILPRRTGALDLPGLRMGLRYRPAEDVPRLGGDWFKARPLPDGRVLLAIGDAMGHGLTAVGLMAQMRYGLAGLAYTKADAAQLATWLNDLMYHNNEGVTATGTAIIGHFDPADRTLTWTSAGHPSPVLVRQGKATLLDHSPGVMLGAFESMSYELTTTVLESGDVLVLYTDGIVERRGLDVQAGLDALVGAAGDCHTDDPEESIACVLARLDGDISDDVCVIALRVL</sequence>
<evidence type="ECO:0000259" key="4">
    <source>
        <dbReference type="PROSITE" id="PS51746"/>
    </source>
</evidence>